<evidence type="ECO:0000256" key="2">
    <source>
        <dbReference type="SAM" id="Phobius"/>
    </source>
</evidence>
<feature type="region of interest" description="Disordered" evidence="1">
    <location>
        <begin position="252"/>
        <end position="271"/>
    </location>
</feature>
<gene>
    <name evidence="4" type="ORF">GN299_28725</name>
    <name evidence="3" type="ORF">KF715C_ch7290</name>
</gene>
<evidence type="ECO:0000313" key="3">
    <source>
        <dbReference type="EMBL" id="BAW21302.1"/>
    </source>
</evidence>
<dbReference type="EMBL" id="AP015029">
    <property type="protein sequence ID" value="BAW21302.1"/>
    <property type="molecule type" value="Genomic_DNA"/>
</dbReference>
<dbReference type="Proteomes" id="UP000218731">
    <property type="component" value="Chromosome 1"/>
</dbReference>
<dbReference type="RefSeq" id="WP_060546740.1">
    <property type="nucleotide sequence ID" value="NZ_AP015029.1"/>
</dbReference>
<protein>
    <submittedName>
        <fullName evidence="3">Uncharacterized protein</fullName>
    </submittedName>
</protein>
<name>A0A1L7N761_PSEPU</name>
<proteinExistence type="predicted"/>
<accession>A0A1L7N761</accession>
<feature type="transmembrane region" description="Helical" evidence="2">
    <location>
        <begin position="100"/>
        <end position="118"/>
    </location>
</feature>
<feature type="transmembrane region" description="Helical" evidence="2">
    <location>
        <begin position="56"/>
        <end position="79"/>
    </location>
</feature>
<evidence type="ECO:0000313" key="6">
    <source>
        <dbReference type="Proteomes" id="UP000442695"/>
    </source>
</evidence>
<reference evidence="4 6" key="2">
    <citation type="submission" date="2019-12" db="EMBL/GenBank/DDBJ databases">
        <authorList>
            <person name="Woiski C."/>
        </authorList>
    </citation>
    <scope>NUCLEOTIDE SEQUENCE [LARGE SCALE GENOMIC DNA]</scope>
    <source>
        <strain evidence="4 6">BOE100</strain>
    </source>
</reference>
<keyword evidence="2" id="KW-1133">Transmembrane helix</keyword>
<evidence type="ECO:0000313" key="5">
    <source>
        <dbReference type="Proteomes" id="UP000218731"/>
    </source>
</evidence>
<evidence type="ECO:0000256" key="1">
    <source>
        <dbReference type="SAM" id="MobiDB-lite"/>
    </source>
</evidence>
<dbReference type="AlphaFoldDB" id="A0A1L7N761"/>
<evidence type="ECO:0000313" key="4">
    <source>
        <dbReference type="EMBL" id="KAF0251372.1"/>
    </source>
</evidence>
<dbReference type="EMBL" id="WOWR01000061">
    <property type="protein sequence ID" value="KAF0251372.1"/>
    <property type="molecule type" value="Genomic_DNA"/>
</dbReference>
<organism evidence="3 5">
    <name type="scientific">Pseudomonas putida</name>
    <name type="common">Arthrobacter siderocapsulatus</name>
    <dbReference type="NCBI Taxonomy" id="303"/>
    <lineage>
        <taxon>Bacteria</taxon>
        <taxon>Pseudomonadati</taxon>
        <taxon>Pseudomonadota</taxon>
        <taxon>Gammaproteobacteria</taxon>
        <taxon>Pseudomonadales</taxon>
        <taxon>Pseudomonadaceae</taxon>
        <taxon>Pseudomonas</taxon>
    </lineage>
</organism>
<keyword evidence="2" id="KW-0472">Membrane</keyword>
<dbReference type="Proteomes" id="UP000442695">
    <property type="component" value="Unassembled WGS sequence"/>
</dbReference>
<keyword evidence="2" id="KW-0812">Transmembrane</keyword>
<feature type="transmembrane region" description="Helical" evidence="2">
    <location>
        <begin position="15"/>
        <end position="36"/>
    </location>
</feature>
<reference evidence="3 5" key="1">
    <citation type="submission" date="2015-11" db="EMBL/GenBank/DDBJ databases">
        <title>Complete genome sequencing of a biphenyl-degrading bacterium, Pseudomonas putida KF715 (=NBRC110667).</title>
        <authorList>
            <person name="Suenaga H."/>
            <person name="Fujihara N."/>
            <person name="Watanabe T."/>
            <person name="Hirose J."/>
            <person name="Kimura N."/>
            <person name="Yamazoe A."/>
            <person name="Hosoyama A."/>
            <person name="Shimodaira J."/>
            <person name="Furukawa K."/>
        </authorList>
    </citation>
    <scope>NUCLEOTIDE SEQUENCE [LARGE SCALE GENOMIC DNA]</scope>
    <source>
        <strain evidence="3 5">KF715</strain>
    </source>
</reference>
<sequence>MSESIISEEHETKTLTAYWSSAYFFAVAVLYLWGYWSPFKVNILEYVSLSDVVKTSAYPIASVFIFMVLGALMGEVMFPHGFLPKGSGITKKVGHSLHRIAPHILIFYLVGISLYAIFGSVYKWNYLPVLFAIPVTGTLKELGVLKSFLKSDGSRTFVLFLLAVLPPMAYGRGAIEANDIISGKTYTYVISEVTGHSFDPRSEAYAHLRYVGKAGDQYFLYAPETKSVLILSKSDATLLELKTVEVNVRTESGLPTSKPASGIHNLESGKK</sequence>